<dbReference type="KEGG" id="bsan:CHH28_00060"/>
<dbReference type="RefSeq" id="WP_094058390.1">
    <property type="nucleotide sequence ID" value="NZ_CP022530.1"/>
</dbReference>
<dbReference type="AlphaFoldDB" id="A0A222FEV8"/>
<organism evidence="3 4">
    <name type="scientific">Bacterioplanes sanyensis</name>
    <dbReference type="NCBI Taxonomy" id="1249553"/>
    <lineage>
        <taxon>Bacteria</taxon>
        <taxon>Pseudomonadati</taxon>
        <taxon>Pseudomonadota</taxon>
        <taxon>Gammaproteobacteria</taxon>
        <taxon>Oceanospirillales</taxon>
        <taxon>Oceanospirillaceae</taxon>
        <taxon>Bacterioplanes</taxon>
    </lineage>
</organism>
<dbReference type="Gene3D" id="2.60.120.260">
    <property type="entry name" value="Galactose-binding domain-like"/>
    <property type="match status" value="2"/>
</dbReference>
<reference evidence="3 4" key="1">
    <citation type="submission" date="2017-07" db="EMBL/GenBank/DDBJ databases">
        <title>Annotated genome sequence of Bacterioplanes sanyensis isolated from Red Sea.</title>
        <authorList>
            <person name="Rehman Z.U."/>
        </authorList>
    </citation>
    <scope>NUCLEOTIDE SEQUENCE [LARGE SCALE GENOMIC DNA]</scope>
    <source>
        <strain evidence="3 4">NV9</strain>
    </source>
</reference>
<dbReference type="InterPro" id="IPR046524">
    <property type="entry name" value="DUF6701"/>
</dbReference>
<dbReference type="Gene3D" id="2.60.120.200">
    <property type="match status" value="1"/>
</dbReference>
<evidence type="ECO:0000313" key="4">
    <source>
        <dbReference type="Proteomes" id="UP000202440"/>
    </source>
</evidence>
<feature type="chain" id="PRO_5012691222" description="DUF6701 domain-containing protein" evidence="1">
    <location>
        <begin position="19"/>
        <end position="910"/>
    </location>
</feature>
<dbReference type="Pfam" id="PF20419">
    <property type="entry name" value="DUF6701"/>
    <property type="match status" value="1"/>
</dbReference>
<feature type="domain" description="DUF6701" evidence="2">
    <location>
        <begin position="704"/>
        <end position="899"/>
    </location>
</feature>
<dbReference type="InterPro" id="IPR013320">
    <property type="entry name" value="ConA-like_dom_sf"/>
</dbReference>
<evidence type="ECO:0000259" key="2">
    <source>
        <dbReference type="Pfam" id="PF20419"/>
    </source>
</evidence>
<gene>
    <name evidence="3" type="ORF">CHH28_00060</name>
</gene>
<protein>
    <recommendedName>
        <fullName evidence="2">DUF6701 domain-containing protein</fullName>
    </recommendedName>
</protein>
<keyword evidence="4" id="KW-1185">Reference proteome</keyword>
<dbReference type="EMBL" id="CP022530">
    <property type="protein sequence ID" value="ASP37172.1"/>
    <property type="molecule type" value="Genomic_DNA"/>
</dbReference>
<accession>A0A222FEV8</accession>
<evidence type="ECO:0000313" key="3">
    <source>
        <dbReference type="EMBL" id="ASP37172.1"/>
    </source>
</evidence>
<proteinExistence type="predicted"/>
<dbReference type="Proteomes" id="UP000202440">
    <property type="component" value="Chromosome"/>
</dbReference>
<name>A0A222FEV8_9GAMM</name>
<dbReference type="SUPFAM" id="SSF49899">
    <property type="entry name" value="Concanavalin A-like lectins/glucanases"/>
    <property type="match status" value="1"/>
</dbReference>
<dbReference type="OrthoDB" id="9790247at2"/>
<feature type="signal peptide" evidence="1">
    <location>
        <begin position="1"/>
        <end position="18"/>
    </location>
</feature>
<keyword evidence="1" id="KW-0732">Signal</keyword>
<evidence type="ECO:0000256" key="1">
    <source>
        <dbReference type="SAM" id="SignalP"/>
    </source>
</evidence>
<sequence>MRVLLAWCLLMLSFSGVAAPGDIIFSDDFESGSLSPNWSTSDAFAAGINDDTSNSGSESLFLRWRAVSVRTLALDLNVPEAELSFWWRRGSNSFNNRPEGSEDLFVEYLTAANTWVQLDQFSGGGQQGQSATETYTLPADALFLGGAIRFRFAGGDGPDFDYWHVDDVVITETGTPISAYCSEAGVIFCDEFERALLGTDWSVSGSGNVLITGATSNSGTASMSTFGGRPESTLRTLDLSSYASVTLDFWWARGDDDWTPSEDPDNNEDLVVEYRTGFGSWVELDRLTGNGQPGFSESLQFTLPADALAANFQLRFRQTNGNNGPYDYFHIDDVRLIAGQALQCFFDDFNRGNLGADWVTSAVSGGFAPRIVNSRLRLTQDTNNQSVAASLQRLFPADNNIVTIEYDHYAWSTQGGSGADGIAVVFSDAAVTPQAGGFGGSLGYAQLTGTNAGFAGGWVGIGIDEYGNFANPTEGRQGGIGRTADSVTLRGSGSGQSGYRFIDNSGGLNPGIDQRNAPANVGGPNHRYRFVIDARTAGQTWVTVQRNTGTGFNNIIGPVDVETQAGQAAIPQNLLLSFTGSTGGSRNVHEIDNLEVCASDLEPIGALVHHFEFYYSGNGLTCTPKDKILIRACANADCSTLFTDPVEVTLSPSGWGRGNPLTFSDTFTITNGEAEVSLAVTTATTVDLEVISSDPTTQAFTQNLCSINGGALSTDCSLSFLDSGLLVTVPNMTANVPVTATIAAVETATDTKECDPAFGNVDKTVALWSGYVNPNIGTLPVQLEDGSVFSDISDSETAPTNVTLSFDSTGEAQISLNYQDAGLMNLSARYTGSGDDAGLVMNGSDQFVSVPAGFCITTGDSCPAADSSCPVSVSAGENFPVTITPVANNGSNYCGDINTPLLLLKTSRLL</sequence>